<keyword evidence="3" id="KW-0479">Metal-binding</keyword>
<dbReference type="InterPro" id="IPR002328">
    <property type="entry name" value="ADH_Zn_CS"/>
</dbReference>
<keyword evidence="5" id="KW-0560">Oxidoreductase</keyword>
<dbReference type="STRING" id="1121098.HMPREF1534_01735"/>
<evidence type="ECO:0000256" key="3">
    <source>
        <dbReference type="ARBA" id="ARBA00022723"/>
    </source>
</evidence>
<dbReference type="PROSITE" id="PS00059">
    <property type="entry name" value="ADH_ZINC"/>
    <property type="match status" value="1"/>
</dbReference>
<sequence>MLAYTYIKQGKFELIEKPKPELKDTRDAIVRVTLSSICTSDLHIKHGGVPRAVPGVTIGHEMVGVVEQTGADVTLVKPGDRVVVNVETFCGKCFFCQHGYVNNCIDPNGGWALGCRIDGGQTEYVRVPYADQGLSLIPETVTDEQALFVGDILATGFWAARISEITEEDTVLIIGAGPTGICTLLSVMLKNPQCIIVCEKAEERIHFVREHYPQVEVVTPEKCKDFVLQKSAHGGADVVLEVAGGEETFRLAWECARPNAIVTIVALYDRPQILPLPDMYGKNLIFKTGGVDGCDCVTILHLIEEGKIDTTPLITHRFPLDRIEEAYRLFENKEDGVIKVAVTEKAAVTESVNQK</sequence>
<dbReference type="PANTHER" id="PTHR42813">
    <property type="entry name" value="ZINC-TYPE ALCOHOL DEHYDROGENASE-LIKE"/>
    <property type="match status" value="1"/>
</dbReference>
<dbReference type="EMBL" id="AQHY01000021">
    <property type="protein sequence ID" value="EOA55326.1"/>
    <property type="molecule type" value="Genomic_DNA"/>
</dbReference>
<feature type="domain" description="Alcohol dehydrogenase-like N-terminal" evidence="6">
    <location>
        <begin position="26"/>
        <end position="130"/>
    </location>
</feature>
<dbReference type="GO" id="GO:0016491">
    <property type="term" value="F:oxidoreductase activity"/>
    <property type="evidence" value="ECO:0007669"/>
    <property type="project" value="UniProtKB-KW"/>
</dbReference>
<organism evidence="7 8">
    <name type="scientific">Phocaeicola massiliensis B84634 = Timone 84634 = DSM 17679 = JCM 13223</name>
    <dbReference type="NCBI Taxonomy" id="1121098"/>
    <lineage>
        <taxon>Bacteria</taxon>
        <taxon>Pseudomonadati</taxon>
        <taxon>Bacteroidota</taxon>
        <taxon>Bacteroidia</taxon>
        <taxon>Bacteroidales</taxon>
        <taxon>Bacteroidaceae</taxon>
        <taxon>Phocaeicola</taxon>
    </lineage>
</organism>
<dbReference type="GeneID" id="60062291"/>
<evidence type="ECO:0000256" key="5">
    <source>
        <dbReference type="ARBA" id="ARBA00023002"/>
    </source>
</evidence>
<dbReference type="OrthoDB" id="9787435at2"/>
<dbReference type="SUPFAM" id="SSF51735">
    <property type="entry name" value="NAD(P)-binding Rossmann-fold domains"/>
    <property type="match status" value="1"/>
</dbReference>
<dbReference type="InterPro" id="IPR011032">
    <property type="entry name" value="GroES-like_sf"/>
</dbReference>
<dbReference type="AlphaFoldDB" id="U6RHV0"/>
<evidence type="ECO:0000256" key="2">
    <source>
        <dbReference type="ARBA" id="ARBA00008072"/>
    </source>
</evidence>
<keyword evidence="4" id="KW-0862">Zinc</keyword>
<comment type="caution">
    <text evidence="7">The sequence shown here is derived from an EMBL/GenBank/DDBJ whole genome shotgun (WGS) entry which is preliminary data.</text>
</comment>
<dbReference type="InterPro" id="IPR013154">
    <property type="entry name" value="ADH-like_N"/>
</dbReference>
<gene>
    <name evidence="7" type="ORF">HMPREF1534_01735</name>
</gene>
<reference evidence="7 8" key="1">
    <citation type="submission" date="2013-04" db="EMBL/GenBank/DDBJ databases">
        <title>The Genome Sequence of Bacteroides massiliensis DSM 17679.</title>
        <authorList>
            <consortium name="The Broad Institute Genomics Platform"/>
            <person name="Earl A."/>
            <person name="Ward D."/>
            <person name="Feldgarden M."/>
            <person name="Gevers D."/>
            <person name="Martens E."/>
            <person name="Fenner L."/>
            <person name="Roux V."/>
            <person name="Mallet M.N."/>
            <person name="Raoult D."/>
            <person name="Walker B."/>
            <person name="Young S."/>
            <person name="Zeng Q."/>
            <person name="Gargeya S."/>
            <person name="Fitzgerald M."/>
            <person name="Haas B."/>
            <person name="Abouelleil A."/>
            <person name="Allen A.W."/>
            <person name="Alvarado L."/>
            <person name="Arachchi H.M."/>
            <person name="Berlin A.M."/>
            <person name="Chapman S.B."/>
            <person name="Gainer-Dewar J."/>
            <person name="Goldberg J."/>
            <person name="Griggs A."/>
            <person name="Gujja S."/>
            <person name="Hansen M."/>
            <person name="Howarth C."/>
            <person name="Imamovic A."/>
            <person name="Ireland A."/>
            <person name="Larimer J."/>
            <person name="McCowan C."/>
            <person name="Murphy C."/>
            <person name="Pearson M."/>
            <person name="Poon T.W."/>
            <person name="Priest M."/>
            <person name="Roberts A."/>
            <person name="Saif S."/>
            <person name="Shea T."/>
            <person name="Sisk P."/>
            <person name="Sykes S."/>
            <person name="Wortman J."/>
            <person name="Nusbaum C."/>
            <person name="Birren B."/>
        </authorList>
    </citation>
    <scope>NUCLEOTIDE SEQUENCE [LARGE SCALE GENOMIC DNA]</scope>
    <source>
        <strain evidence="8">B84634 / Timone 84634 / DSM 17679 / JCM 13223</strain>
    </source>
</reference>
<dbReference type="SUPFAM" id="SSF50129">
    <property type="entry name" value="GroES-like"/>
    <property type="match status" value="1"/>
</dbReference>
<dbReference type="RefSeq" id="WP_005939656.1">
    <property type="nucleotide sequence ID" value="NZ_KB890395.1"/>
</dbReference>
<dbReference type="GO" id="GO:0008270">
    <property type="term" value="F:zinc ion binding"/>
    <property type="evidence" value="ECO:0007669"/>
    <property type="project" value="InterPro"/>
</dbReference>
<evidence type="ECO:0000313" key="7">
    <source>
        <dbReference type="EMBL" id="EOA55326.1"/>
    </source>
</evidence>
<evidence type="ECO:0000256" key="4">
    <source>
        <dbReference type="ARBA" id="ARBA00022833"/>
    </source>
</evidence>
<dbReference type="eggNOG" id="COG1063">
    <property type="taxonomic scope" value="Bacteria"/>
</dbReference>
<accession>U6RHV0</accession>
<dbReference type="Gene3D" id="3.90.180.10">
    <property type="entry name" value="Medium-chain alcohol dehydrogenases, catalytic domain"/>
    <property type="match status" value="1"/>
</dbReference>
<dbReference type="Proteomes" id="UP000017831">
    <property type="component" value="Unassembled WGS sequence"/>
</dbReference>
<dbReference type="PATRIC" id="fig|1121098.3.peg.1760"/>
<evidence type="ECO:0000313" key="8">
    <source>
        <dbReference type="Proteomes" id="UP000017831"/>
    </source>
</evidence>
<protein>
    <recommendedName>
        <fullName evidence="6">Alcohol dehydrogenase-like N-terminal domain-containing protein</fullName>
    </recommendedName>
</protein>
<comment type="similarity">
    <text evidence="2">Belongs to the zinc-containing alcohol dehydrogenase family.</text>
</comment>
<dbReference type="Pfam" id="PF08240">
    <property type="entry name" value="ADH_N"/>
    <property type="match status" value="1"/>
</dbReference>
<proteinExistence type="inferred from homology"/>
<comment type="cofactor">
    <cofactor evidence="1">
        <name>Zn(2+)</name>
        <dbReference type="ChEBI" id="CHEBI:29105"/>
    </cofactor>
</comment>
<evidence type="ECO:0000259" key="6">
    <source>
        <dbReference type="Pfam" id="PF08240"/>
    </source>
</evidence>
<dbReference type="Gene3D" id="3.40.50.720">
    <property type="entry name" value="NAD(P)-binding Rossmann-like Domain"/>
    <property type="match status" value="1"/>
</dbReference>
<dbReference type="PANTHER" id="PTHR42813:SF4">
    <property type="entry name" value="NADP-DEPENDENT ISOPROPANOL DEHYDROGENASE"/>
    <property type="match status" value="1"/>
</dbReference>
<dbReference type="CDD" id="cd05278">
    <property type="entry name" value="FDH_like"/>
    <property type="match status" value="1"/>
</dbReference>
<dbReference type="InterPro" id="IPR036291">
    <property type="entry name" value="NAD(P)-bd_dom_sf"/>
</dbReference>
<dbReference type="HOGENOM" id="CLU_026673_11_3_10"/>
<keyword evidence="8" id="KW-1185">Reference proteome</keyword>
<dbReference type="Pfam" id="PF13602">
    <property type="entry name" value="ADH_zinc_N_2"/>
    <property type="match status" value="1"/>
</dbReference>
<evidence type="ECO:0000256" key="1">
    <source>
        <dbReference type="ARBA" id="ARBA00001947"/>
    </source>
</evidence>
<name>U6RHV0_9BACT</name>